<feature type="transmembrane region" description="Helical" evidence="8">
    <location>
        <begin position="27"/>
        <end position="50"/>
    </location>
</feature>
<keyword evidence="5" id="KW-0378">Hydrolase</keyword>
<protein>
    <submittedName>
        <fullName evidence="9">Accessory gene regulator B family protein</fullName>
    </submittedName>
</protein>
<evidence type="ECO:0000256" key="7">
    <source>
        <dbReference type="ARBA" id="ARBA00023136"/>
    </source>
</evidence>
<evidence type="ECO:0000256" key="8">
    <source>
        <dbReference type="SAM" id="Phobius"/>
    </source>
</evidence>
<dbReference type="GO" id="GO:0009372">
    <property type="term" value="P:quorum sensing"/>
    <property type="evidence" value="ECO:0007669"/>
    <property type="project" value="UniProtKB-KW"/>
</dbReference>
<keyword evidence="4 8" id="KW-0812">Transmembrane</keyword>
<accession>A0A8I0AMZ4</accession>
<comment type="caution">
    <text evidence="9">The sequence shown here is derived from an EMBL/GenBank/DDBJ whole genome shotgun (WGS) entry which is preliminary data.</text>
</comment>
<keyword evidence="7 8" id="KW-0472">Membrane</keyword>
<keyword evidence="3" id="KW-0645">Protease</keyword>
<evidence type="ECO:0000256" key="3">
    <source>
        <dbReference type="ARBA" id="ARBA00022670"/>
    </source>
</evidence>
<keyword evidence="6 8" id="KW-1133">Transmembrane helix</keyword>
<evidence type="ECO:0000313" key="9">
    <source>
        <dbReference type="EMBL" id="MBC5661668.1"/>
    </source>
</evidence>
<keyword evidence="10" id="KW-1185">Reference proteome</keyword>
<dbReference type="GO" id="GO:0008233">
    <property type="term" value="F:peptidase activity"/>
    <property type="evidence" value="ECO:0007669"/>
    <property type="project" value="UniProtKB-KW"/>
</dbReference>
<evidence type="ECO:0000256" key="6">
    <source>
        <dbReference type="ARBA" id="ARBA00022989"/>
    </source>
</evidence>
<dbReference type="SMART" id="SM00793">
    <property type="entry name" value="AgrB"/>
    <property type="match status" value="1"/>
</dbReference>
<gene>
    <name evidence="9" type="ORF">H8S09_01965</name>
</gene>
<dbReference type="RefSeq" id="WP_118675558.1">
    <property type="nucleotide sequence ID" value="NZ_JACOOX010000001.1"/>
</dbReference>
<dbReference type="Pfam" id="PF04647">
    <property type="entry name" value="AgrB"/>
    <property type="match status" value="1"/>
</dbReference>
<evidence type="ECO:0000256" key="1">
    <source>
        <dbReference type="ARBA" id="ARBA00022475"/>
    </source>
</evidence>
<dbReference type="EMBL" id="JACOOX010000001">
    <property type="protein sequence ID" value="MBC5661668.1"/>
    <property type="molecule type" value="Genomic_DNA"/>
</dbReference>
<evidence type="ECO:0000256" key="2">
    <source>
        <dbReference type="ARBA" id="ARBA00022654"/>
    </source>
</evidence>
<dbReference type="InterPro" id="IPR006741">
    <property type="entry name" value="AgrB"/>
</dbReference>
<sequence>MVVRFAEHLVDQFEKEELMDHTMREHYIYAVVSIIERFLTVGSIICLGFIHKNVDLTVLFMIFFFSLRKRTGGYHAKHYWQCYIMTIIVYMTVMYLCHHVQEVACLIWILLGISVVVISVIGTVNHPNLDLDAEEMQISQKSARYVLLIECGILCIAWYLHIDNSYVYCMMLAVILCGFLMILAKLLEQEVKRDEA</sequence>
<evidence type="ECO:0000256" key="4">
    <source>
        <dbReference type="ARBA" id="ARBA00022692"/>
    </source>
</evidence>
<dbReference type="Proteomes" id="UP000615234">
    <property type="component" value="Unassembled WGS sequence"/>
</dbReference>
<dbReference type="GO" id="GO:0006508">
    <property type="term" value="P:proteolysis"/>
    <property type="evidence" value="ECO:0007669"/>
    <property type="project" value="UniProtKB-KW"/>
</dbReference>
<evidence type="ECO:0000256" key="5">
    <source>
        <dbReference type="ARBA" id="ARBA00022801"/>
    </source>
</evidence>
<reference evidence="9 10" key="1">
    <citation type="submission" date="2020-08" db="EMBL/GenBank/DDBJ databases">
        <title>Genome public.</title>
        <authorList>
            <person name="Liu C."/>
            <person name="Sun Q."/>
        </authorList>
    </citation>
    <scope>NUCLEOTIDE SEQUENCE [LARGE SCALE GENOMIC DNA]</scope>
    <source>
        <strain evidence="9 10">NSJ-10</strain>
    </source>
</reference>
<feature type="transmembrane region" description="Helical" evidence="8">
    <location>
        <begin position="142"/>
        <end position="160"/>
    </location>
</feature>
<keyword evidence="2" id="KW-0673">Quorum sensing</keyword>
<feature type="transmembrane region" description="Helical" evidence="8">
    <location>
        <begin position="78"/>
        <end position="96"/>
    </location>
</feature>
<dbReference type="AlphaFoldDB" id="A0A8I0AMZ4"/>
<proteinExistence type="predicted"/>
<name>A0A8I0AMZ4_9FIRM</name>
<organism evidence="9 10">
    <name type="scientific">Coprococcus hominis</name>
    <name type="common">ex Liu et al. 2022</name>
    <dbReference type="NCBI Taxonomy" id="2763039"/>
    <lineage>
        <taxon>Bacteria</taxon>
        <taxon>Bacillati</taxon>
        <taxon>Bacillota</taxon>
        <taxon>Clostridia</taxon>
        <taxon>Lachnospirales</taxon>
        <taxon>Lachnospiraceae</taxon>
        <taxon>Coprococcus</taxon>
    </lineage>
</organism>
<evidence type="ECO:0000313" key="10">
    <source>
        <dbReference type="Proteomes" id="UP000615234"/>
    </source>
</evidence>
<dbReference type="GO" id="GO:0016020">
    <property type="term" value="C:membrane"/>
    <property type="evidence" value="ECO:0007669"/>
    <property type="project" value="InterPro"/>
</dbReference>
<keyword evidence="1" id="KW-1003">Cell membrane</keyword>
<feature type="transmembrane region" description="Helical" evidence="8">
    <location>
        <begin position="167"/>
        <end position="187"/>
    </location>
</feature>
<feature type="transmembrane region" description="Helical" evidence="8">
    <location>
        <begin position="103"/>
        <end position="122"/>
    </location>
</feature>